<evidence type="ECO:0000313" key="3">
    <source>
        <dbReference type="Proteomes" id="UP001457282"/>
    </source>
</evidence>
<organism evidence="2 3">
    <name type="scientific">Rubus argutus</name>
    <name type="common">Southern blackberry</name>
    <dbReference type="NCBI Taxonomy" id="59490"/>
    <lineage>
        <taxon>Eukaryota</taxon>
        <taxon>Viridiplantae</taxon>
        <taxon>Streptophyta</taxon>
        <taxon>Embryophyta</taxon>
        <taxon>Tracheophyta</taxon>
        <taxon>Spermatophyta</taxon>
        <taxon>Magnoliopsida</taxon>
        <taxon>eudicotyledons</taxon>
        <taxon>Gunneridae</taxon>
        <taxon>Pentapetalae</taxon>
        <taxon>rosids</taxon>
        <taxon>fabids</taxon>
        <taxon>Rosales</taxon>
        <taxon>Rosaceae</taxon>
        <taxon>Rosoideae</taxon>
        <taxon>Rosoideae incertae sedis</taxon>
        <taxon>Rubus</taxon>
    </lineage>
</organism>
<dbReference type="PROSITE" id="PS50181">
    <property type="entry name" value="FBOX"/>
    <property type="match status" value="1"/>
</dbReference>
<keyword evidence="3" id="KW-1185">Reference proteome</keyword>
<comment type="caution">
    <text evidence="2">The sequence shown here is derived from an EMBL/GenBank/DDBJ whole genome shotgun (WGS) entry which is preliminary data.</text>
</comment>
<evidence type="ECO:0000259" key="1">
    <source>
        <dbReference type="PROSITE" id="PS50181"/>
    </source>
</evidence>
<dbReference type="SUPFAM" id="SSF81383">
    <property type="entry name" value="F-box domain"/>
    <property type="match status" value="1"/>
</dbReference>
<evidence type="ECO:0000313" key="2">
    <source>
        <dbReference type="EMBL" id="KAK9950543.1"/>
    </source>
</evidence>
<dbReference type="InterPro" id="IPR017451">
    <property type="entry name" value="F-box-assoc_interact_dom"/>
</dbReference>
<dbReference type="Gene3D" id="1.20.1280.50">
    <property type="match status" value="1"/>
</dbReference>
<dbReference type="InterPro" id="IPR013187">
    <property type="entry name" value="F-box-assoc_dom_typ3"/>
</dbReference>
<dbReference type="AlphaFoldDB" id="A0AAW1YPU5"/>
<name>A0AAW1YPU5_RUBAR</name>
<proteinExistence type="predicted"/>
<accession>A0AAW1YPU5</accession>
<dbReference type="Pfam" id="PF08268">
    <property type="entry name" value="FBA_3"/>
    <property type="match status" value="1"/>
</dbReference>
<dbReference type="InterPro" id="IPR050796">
    <property type="entry name" value="SCF_F-box_component"/>
</dbReference>
<dbReference type="NCBIfam" id="TIGR01640">
    <property type="entry name" value="F_box_assoc_1"/>
    <property type="match status" value="1"/>
</dbReference>
<dbReference type="InterPro" id="IPR001810">
    <property type="entry name" value="F-box_dom"/>
</dbReference>
<protein>
    <recommendedName>
        <fullName evidence="1">F-box domain-containing protein</fullName>
    </recommendedName>
</protein>
<dbReference type="SMART" id="SM00256">
    <property type="entry name" value="FBOX"/>
    <property type="match status" value="1"/>
</dbReference>
<dbReference type="PANTHER" id="PTHR31672">
    <property type="entry name" value="BNACNNG10540D PROTEIN"/>
    <property type="match status" value="1"/>
</dbReference>
<dbReference type="Proteomes" id="UP001457282">
    <property type="component" value="Unassembled WGS sequence"/>
</dbReference>
<gene>
    <name evidence="2" type="ORF">M0R45_006029</name>
</gene>
<dbReference type="PANTHER" id="PTHR31672:SF13">
    <property type="entry name" value="F-BOX PROTEIN CPR30-LIKE"/>
    <property type="match status" value="1"/>
</dbReference>
<reference evidence="2 3" key="1">
    <citation type="journal article" date="2023" name="G3 (Bethesda)">
        <title>A chromosome-length genome assembly and annotation of blackberry (Rubus argutus, cv. 'Hillquist').</title>
        <authorList>
            <person name="Bruna T."/>
            <person name="Aryal R."/>
            <person name="Dudchenko O."/>
            <person name="Sargent D.J."/>
            <person name="Mead D."/>
            <person name="Buti M."/>
            <person name="Cavallini A."/>
            <person name="Hytonen T."/>
            <person name="Andres J."/>
            <person name="Pham M."/>
            <person name="Weisz D."/>
            <person name="Mascagni F."/>
            <person name="Usai G."/>
            <person name="Natali L."/>
            <person name="Bassil N."/>
            <person name="Fernandez G.E."/>
            <person name="Lomsadze A."/>
            <person name="Armour M."/>
            <person name="Olukolu B."/>
            <person name="Poorten T."/>
            <person name="Britton C."/>
            <person name="Davik J."/>
            <person name="Ashrafi H."/>
            <person name="Aiden E.L."/>
            <person name="Borodovsky M."/>
            <person name="Worthington M."/>
        </authorList>
    </citation>
    <scope>NUCLEOTIDE SEQUENCE [LARGE SCALE GENOMIC DNA]</scope>
    <source>
        <strain evidence="2">PI 553951</strain>
    </source>
</reference>
<dbReference type="Pfam" id="PF00646">
    <property type="entry name" value="F-box"/>
    <property type="match status" value="1"/>
</dbReference>
<feature type="domain" description="F-box" evidence="1">
    <location>
        <begin position="8"/>
        <end position="53"/>
    </location>
</feature>
<sequence>MPRKQSSKTRVMDLPVEILLDILRRLPVKSVCCLRCVSKTLSDIVLTPFFVDLHTRFLISTNGAAEAAPQLVLRHVTLYRERSHRRLTALESLNYDGGQGKLSLSETLSTSCREGYNVHFVFYNLICFKSRSPLFRPNKCFLINPVSREVLRIPTPDQFGKNMMLVGQFGDCYGMGFDDITNTYKIVCVSEICNITSTEITCRRVVVKLLVLGTSSWREMPIPSVLSRGTLYRTKSVCAHGDMHWLFDEEGDIHIVSFDFKKEEFYLTPIPATSQMPYLHLITLRESIAIVDTLSAVNIEIWVMKDYNLKQWKREYIINLQMLGSNVEFKFHMANCGEWEHGILFIDEEGETSLFWDLSLVSFLMKQLLFLLAVWVLMVMGQVGDGYDSEVVKEGIQGSVMTCPPLYTHIDSKFISSPCSICTVHRWPSPAANPHLCSAQPPHHCSLIPPRPCSTPPSSSFAAPVCPRRSLTSRDLTCCAHDLTITTAAQSSGGARRNE</sequence>
<dbReference type="InterPro" id="IPR036047">
    <property type="entry name" value="F-box-like_dom_sf"/>
</dbReference>
<dbReference type="EMBL" id="JBEDUW010000001">
    <property type="protein sequence ID" value="KAK9950543.1"/>
    <property type="molecule type" value="Genomic_DNA"/>
</dbReference>